<dbReference type="InterPro" id="IPR004090">
    <property type="entry name" value="Chemotax_Me-accpt_rcpt"/>
</dbReference>
<dbReference type="RefSeq" id="WP_246724120.1">
    <property type="nucleotide sequence ID" value="NZ_WXXP01000330.1"/>
</dbReference>
<evidence type="ECO:0000313" key="5">
    <source>
        <dbReference type="EMBL" id="NEK55217.1"/>
    </source>
</evidence>
<dbReference type="GO" id="GO:0006935">
    <property type="term" value="P:chemotaxis"/>
    <property type="evidence" value="ECO:0007669"/>
    <property type="project" value="UniProtKB-KW"/>
</dbReference>
<dbReference type="SUPFAM" id="SSF58104">
    <property type="entry name" value="Methyl-accepting chemotaxis protein (MCP) signaling domain"/>
    <property type="match status" value="1"/>
</dbReference>
<dbReference type="GO" id="GO:0016020">
    <property type="term" value="C:membrane"/>
    <property type="evidence" value="ECO:0007669"/>
    <property type="project" value="InterPro"/>
</dbReference>
<dbReference type="GO" id="GO:0007165">
    <property type="term" value="P:signal transduction"/>
    <property type="evidence" value="ECO:0007669"/>
    <property type="project" value="UniProtKB-KW"/>
</dbReference>
<evidence type="ECO:0000256" key="2">
    <source>
        <dbReference type="ARBA" id="ARBA00029447"/>
    </source>
</evidence>
<name>A0A6P0DS90_RHILE</name>
<dbReference type="PANTHER" id="PTHR43531">
    <property type="entry name" value="PROTEIN ICFG"/>
    <property type="match status" value="1"/>
</dbReference>
<evidence type="ECO:0000313" key="6">
    <source>
        <dbReference type="Proteomes" id="UP000471409"/>
    </source>
</evidence>
<dbReference type="Proteomes" id="UP000471409">
    <property type="component" value="Unassembled WGS sequence"/>
</dbReference>
<dbReference type="InterPro" id="IPR051310">
    <property type="entry name" value="MCP_chemotaxis"/>
</dbReference>
<dbReference type="PANTHER" id="PTHR43531:SF11">
    <property type="entry name" value="METHYL-ACCEPTING CHEMOTAXIS PROTEIN 3"/>
    <property type="match status" value="1"/>
</dbReference>
<dbReference type="Gene3D" id="1.10.287.950">
    <property type="entry name" value="Methyl-accepting chemotaxis protein"/>
    <property type="match status" value="1"/>
</dbReference>
<accession>A0A6P0DS90</accession>
<dbReference type="PRINTS" id="PR00260">
    <property type="entry name" value="CHEMTRNSDUCR"/>
</dbReference>
<proteinExistence type="inferred from homology"/>
<feature type="domain" description="Methyl-accepting transducer" evidence="4">
    <location>
        <begin position="1"/>
        <end position="125"/>
    </location>
</feature>
<comment type="similarity">
    <text evidence="2">Belongs to the methyl-accepting chemotaxis (MCP) protein family.</text>
</comment>
<evidence type="ECO:0000259" key="4">
    <source>
        <dbReference type="PROSITE" id="PS50111"/>
    </source>
</evidence>
<sequence length="174" mass="18290">LALNAGVEAARAGEAGKGFAVVAQEVRELAQRSASAAKEIKGLIQNSSKEVDSGVKLVRDTGQALKTIGSLIAQINQHMDAIATSAKEQSVGLSEVNVAVNQMDQTTQQNAAMVEQSTAASASLAQEAQKLRELVRKFKLDDVVPNHSGVLRPMARAMAQPATAATVQLASMRR</sequence>
<organism evidence="5 6">
    <name type="scientific">Rhizobium leguminosarum</name>
    <dbReference type="NCBI Taxonomy" id="384"/>
    <lineage>
        <taxon>Bacteria</taxon>
        <taxon>Pseudomonadati</taxon>
        <taxon>Pseudomonadota</taxon>
        <taxon>Alphaproteobacteria</taxon>
        <taxon>Hyphomicrobiales</taxon>
        <taxon>Rhizobiaceae</taxon>
        <taxon>Rhizobium/Agrobacterium group</taxon>
        <taxon>Rhizobium</taxon>
    </lineage>
</organism>
<dbReference type="Pfam" id="PF00015">
    <property type="entry name" value="MCPsignal"/>
    <property type="match status" value="1"/>
</dbReference>
<reference evidence="5 6" key="1">
    <citation type="submission" date="2020-01" db="EMBL/GenBank/DDBJ databases">
        <title>Rhizobium genotypes associated with high levels of biological nitrogen fixation by grain legumes in a temperate-maritime cropping system.</title>
        <authorList>
            <person name="Maluk M."/>
            <person name="Francesc Ferrando Molina F."/>
            <person name="Lopez Del Egido L."/>
            <person name="Lafos M."/>
            <person name="Langarica-Fuentes A."/>
            <person name="Gebre Yohannes G."/>
            <person name="Young M.W."/>
            <person name="Martin P."/>
            <person name="Gantlett R."/>
            <person name="Kenicer G."/>
            <person name="Hawes C."/>
            <person name="Begg G.S."/>
            <person name="Quilliam R.S."/>
            <person name="Squire G.R."/>
            <person name="Poole P.S."/>
            <person name="Young P.W."/>
            <person name="Iannetta P.M."/>
            <person name="James E.K."/>
        </authorList>
    </citation>
    <scope>NUCLEOTIDE SEQUENCE [LARGE SCALE GENOMIC DNA]</scope>
    <source>
        <strain evidence="5 6">JHI944</strain>
    </source>
</reference>
<dbReference type="GO" id="GO:0004888">
    <property type="term" value="F:transmembrane signaling receptor activity"/>
    <property type="evidence" value="ECO:0007669"/>
    <property type="project" value="InterPro"/>
</dbReference>
<keyword evidence="1" id="KW-0145">Chemotaxis</keyword>
<comment type="caution">
    <text evidence="5">The sequence shown here is derived from an EMBL/GenBank/DDBJ whole genome shotgun (WGS) entry which is preliminary data.</text>
</comment>
<gene>
    <name evidence="5" type="ORF">GUK36_38945</name>
</gene>
<dbReference type="InterPro" id="IPR004089">
    <property type="entry name" value="MCPsignal_dom"/>
</dbReference>
<evidence type="ECO:0000256" key="3">
    <source>
        <dbReference type="PROSITE-ProRule" id="PRU00284"/>
    </source>
</evidence>
<dbReference type="SMART" id="SM00283">
    <property type="entry name" value="MA"/>
    <property type="match status" value="1"/>
</dbReference>
<dbReference type="PROSITE" id="PS50111">
    <property type="entry name" value="CHEMOTAXIS_TRANSDUC_2"/>
    <property type="match status" value="1"/>
</dbReference>
<feature type="non-terminal residue" evidence="5">
    <location>
        <position position="1"/>
    </location>
</feature>
<protein>
    <submittedName>
        <fullName evidence="5">Methyl-accepting chemotaxis protein</fullName>
    </submittedName>
</protein>
<dbReference type="AlphaFoldDB" id="A0A6P0DS90"/>
<dbReference type="EMBL" id="WXXP01000330">
    <property type="protein sequence ID" value="NEK55217.1"/>
    <property type="molecule type" value="Genomic_DNA"/>
</dbReference>
<evidence type="ECO:0000256" key="1">
    <source>
        <dbReference type="ARBA" id="ARBA00022500"/>
    </source>
</evidence>
<keyword evidence="3" id="KW-0807">Transducer</keyword>